<dbReference type="OrthoDB" id="9808702at2"/>
<dbReference type="Gene3D" id="3.30.160.100">
    <property type="entry name" value="Ribosome hibernation promotion factor-like"/>
    <property type="match status" value="1"/>
</dbReference>
<accession>G8R8P4</accession>
<organism evidence="1 2">
    <name type="scientific">Owenweeksia hongkongensis (strain DSM 17368 / CIP 108786 / JCM 12287 / NRRL B-23963 / UST20020801)</name>
    <dbReference type="NCBI Taxonomy" id="926562"/>
    <lineage>
        <taxon>Bacteria</taxon>
        <taxon>Pseudomonadati</taxon>
        <taxon>Bacteroidota</taxon>
        <taxon>Flavobacteriia</taxon>
        <taxon>Flavobacteriales</taxon>
        <taxon>Owenweeksiaceae</taxon>
        <taxon>Owenweeksia</taxon>
    </lineage>
</organism>
<name>G8R8P4_OWEHD</name>
<proteinExistence type="predicted"/>
<protein>
    <submittedName>
        <fullName evidence="1">Ribosomal subunit interface protein</fullName>
    </submittedName>
</protein>
<dbReference type="KEGG" id="oho:Oweho_1483"/>
<dbReference type="STRING" id="926562.Oweho_1483"/>
<evidence type="ECO:0000313" key="1">
    <source>
        <dbReference type="EMBL" id="AEV32474.1"/>
    </source>
</evidence>
<dbReference type="EMBL" id="CP003156">
    <property type="protein sequence ID" value="AEV32474.1"/>
    <property type="molecule type" value="Genomic_DNA"/>
</dbReference>
<dbReference type="Proteomes" id="UP000005631">
    <property type="component" value="Chromosome"/>
</dbReference>
<evidence type="ECO:0000313" key="2">
    <source>
        <dbReference type="Proteomes" id="UP000005631"/>
    </source>
</evidence>
<dbReference type="RefSeq" id="WP_014201830.1">
    <property type="nucleotide sequence ID" value="NC_016599.1"/>
</dbReference>
<dbReference type="SUPFAM" id="SSF69754">
    <property type="entry name" value="Ribosome binding protein Y (YfiA homologue)"/>
    <property type="match status" value="1"/>
</dbReference>
<gene>
    <name evidence="1" type="ordered locus">Oweho_1483</name>
</gene>
<dbReference type="HOGENOM" id="CLU_071472_5_0_10"/>
<dbReference type="Pfam" id="PF02482">
    <property type="entry name" value="Ribosomal_S30AE"/>
    <property type="match status" value="1"/>
</dbReference>
<dbReference type="InterPro" id="IPR036567">
    <property type="entry name" value="RHF-like"/>
</dbReference>
<dbReference type="NCBIfam" id="TIGR00741">
    <property type="entry name" value="yfiA"/>
    <property type="match status" value="1"/>
</dbReference>
<dbReference type="eggNOG" id="COG1544">
    <property type="taxonomic scope" value="Bacteria"/>
</dbReference>
<reference evidence="1 2" key="1">
    <citation type="journal article" date="2012" name="Stand. Genomic Sci.">
        <title>Genome sequence of the orange-pigmented seawater bacterium Owenweeksia hongkongensis type strain (UST20020801(T)).</title>
        <authorList>
            <person name="Riedel T."/>
            <person name="Held B."/>
            <person name="Nolan M."/>
            <person name="Lucas S."/>
            <person name="Lapidus A."/>
            <person name="Tice H."/>
            <person name="Del Rio T.G."/>
            <person name="Cheng J.F."/>
            <person name="Han C."/>
            <person name="Tapia R."/>
            <person name="Goodwin L.A."/>
            <person name="Pitluck S."/>
            <person name="Liolios K."/>
            <person name="Mavromatis K."/>
            <person name="Pagani I."/>
            <person name="Ivanova N."/>
            <person name="Mikhailova N."/>
            <person name="Pati A."/>
            <person name="Chen A."/>
            <person name="Palaniappan K."/>
            <person name="Rohde M."/>
            <person name="Tindall B.J."/>
            <person name="Detter J.C."/>
            <person name="Goker M."/>
            <person name="Woyke T."/>
            <person name="Bristow J."/>
            <person name="Eisen J.A."/>
            <person name="Markowitz V."/>
            <person name="Hugenholtz P."/>
            <person name="Klenk H.P."/>
            <person name="Kyrpides N.C."/>
        </authorList>
    </citation>
    <scope>NUCLEOTIDE SEQUENCE</scope>
    <source>
        <strain evidence="2">DSM 17368 / JCM 12287 / NRRL B-23963</strain>
    </source>
</reference>
<keyword evidence="2" id="KW-1185">Reference proteome</keyword>
<sequence>MKVRVQSVNFTADQKLINFIQEKLNKLDQFHDRVIDGEVFLKVDNNPGKQNKISEIKLNIPGHELVVKKQCKSFEEAAQLGADALRRQLRKHKEKVNAIAS</sequence>
<dbReference type="AlphaFoldDB" id="G8R8P4"/>
<dbReference type="InterPro" id="IPR003489">
    <property type="entry name" value="RHF/RaiA"/>
</dbReference>
<dbReference type="CDD" id="cd00552">
    <property type="entry name" value="RaiA"/>
    <property type="match status" value="1"/>
</dbReference>